<evidence type="ECO:0000256" key="1">
    <source>
        <dbReference type="SAM" id="SignalP"/>
    </source>
</evidence>
<dbReference type="AlphaFoldDB" id="A0A6M2DCN7"/>
<feature type="signal peptide" evidence="1">
    <location>
        <begin position="1"/>
        <end position="24"/>
    </location>
</feature>
<evidence type="ECO:0000313" key="2">
    <source>
        <dbReference type="EMBL" id="NOV42717.1"/>
    </source>
</evidence>
<feature type="chain" id="PRO_5027004521" evidence="1">
    <location>
        <begin position="25"/>
        <end position="114"/>
    </location>
</feature>
<sequence length="114" mass="12366">MQSTHRVVCALLSAASFLMSGLYGQCASYMAEHLGVGPCALVTGKNKTFRLQNDLVCISRATTTKTATTFYWRWSCIMTTPSQISVDLSGKRKDGFIMQVINTSSIAHVVVGVV</sequence>
<accession>A0A6M2DCN7</accession>
<dbReference type="EMBL" id="GHWJ01009980">
    <property type="protein sequence ID" value="NOV42717.1"/>
    <property type="molecule type" value="Transcribed_RNA"/>
</dbReference>
<keyword evidence="1" id="KW-0732">Signal</keyword>
<organism evidence="2">
    <name type="scientific">Rhipicephalus microplus</name>
    <name type="common">Cattle tick</name>
    <name type="synonym">Boophilus microplus</name>
    <dbReference type="NCBI Taxonomy" id="6941"/>
    <lineage>
        <taxon>Eukaryota</taxon>
        <taxon>Metazoa</taxon>
        <taxon>Ecdysozoa</taxon>
        <taxon>Arthropoda</taxon>
        <taxon>Chelicerata</taxon>
        <taxon>Arachnida</taxon>
        <taxon>Acari</taxon>
        <taxon>Parasitiformes</taxon>
        <taxon>Ixodida</taxon>
        <taxon>Ixodoidea</taxon>
        <taxon>Ixodidae</taxon>
        <taxon>Rhipicephalinae</taxon>
        <taxon>Rhipicephalus</taxon>
        <taxon>Boophilus</taxon>
    </lineage>
</organism>
<proteinExistence type="predicted"/>
<name>A0A6M2DCN7_RHIMP</name>
<protein>
    <submittedName>
        <fullName evidence="2">Putative secreted protein</fullName>
    </submittedName>
</protein>
<reference evidence="2" key="1">
    <citation type="submission" date="2019-09" db="EMBL/GenBank/DDBJ databases">
        <title>Organ-specific transcriptomic study of the physiology of the cattle tick, Rhipicephalus microplus.</title>
        <authorList>
            <person name="Tirloni L."/>
            <person name="Braz G."/>
            <person name="Gandara A.C.P."/>
            <person name="Sabadin G.A."/>
            <person name="da Silva R.M."/>
            <person name="Guizzo M.G."/>
            <person name="Machado J.A."/>
            <person name="Costa E.P."/>
            <person name="Gomes H.F."/>
            <person name="Moraes J."/>
            <person name="Mota M.B.S."/>
            <person name="Mesquita R.D."/>
            <person name="Alvarenga P.H."/>
            <person name="Alves F."/>
            <person name="Seixas A."/>
            <person name="da Fonseca R.N."/>
            <person name="Fogaca A."/>
            <person name="Logullo C."/>
            <person name="Tanaka A."/>
            <person name="Daffre S."/>
            <person name="Termignoni C."/>
            <person name="Vaz I.S.Jr."/>
            <person name="Oliveira P.L."/>
            <person name="Ribeiro J.M."/>
        </authorList>
    </citation>
    <scope>NUCLEOTIDE SEQUENCE</scope>
    <source>
        <strain evidence="2">Porto Alegre</strain>
    </source>
</reference>